<dbReference type="InterPro" id="IPR050330">
    <property type="entry name" value="Bact_OuterMem_StrucFunc"/>
</dbReference>
<dbReference type="PANTHER" id="PTHR30329">
    <property type="entry name" value="STATOR ELEMENT OF FLAGELLAR MOTOR COMPLEX"/>
    <property type="match status" value="1"/>
</dbReference>
<dbReference type="InterPro" id="IPR006664">
    <property type="entry name" value="OMP_bac"/>
</dbReference>
<dbReference type="PANTHER" id="PTHR30329:SF21">
    <property type="entry name" value="LIPOPROTEIN YIAD-RELATED"/>
    <property type="match status" value="1"/>
</dbReference>
<keyword evidence="4" id="KW-0812">Transmembrane</keyword>
<feature type="compositionally biased region" description="Pro residues" evidence="11">
    <location>
        <begin position="208"/>
        <end position="225"/>
    </location>
</feature>
<feature type="chain" id="PRO_5045875551" evidence="12">
    <location>
        <begin position="25"/>
        <end position="477"/>
    </location>
</feature>
<feature type="signal peptide" evidence="12">
    <location>
        <begin position="1"/>
        <end position="24"/>
    </location>
</feature>
<dbReference type="SUPFAM" id="SSF103088">
    <property type="entry name" value="OmpA-like"/>
    <property type="match status" value="2"/>
</dbReference>
<protein>
    <submittedName>
        <fullName evidence="14">Outer membrane beta-barrel domain-containing protein</fullName>
    </submittedName>
</protein>
<comment type="caution">
    <text evidence="14">The sequence shown here is derived from an EMBL/GenBank/DDBJ whole genome shotgun (WGS) entry which is preliminary data.</text>
</comment>
<keyword evidence="15" id="KW-1185">Reference proteome</keyword>
<feature type="compositionally biased region" description="Low complexity" evidence="11">
    <location>
        <begin position="193"/>
        <end position="207"/>
    </location>
</feature>
<evidence type="ECO:0000256" key="3">
    <source>
        <dbReference type="ARBA" id="ARBA00022452"/>
    </source>
</evidence>
<evidence type="ECO:0000256" key="12">
    <source>
        <dbReference type="SAM" id="SignalP"/>
    </source>
</evidence>
<evidence type="ECO:0000256" key="1">
    <source>
        <dbReference type="ARBA" id="ARBA00004571"/>
    </source>
</evidence>
<keyword evidence="2" id="KW-0813">Transport</keyword>
<comment type="subcellular location">
    <subcellularLocation>
        <location evidence="1">Cell outer membrane</location>
        <topology evidence="1">Multi-pass membrane protein</topology>
    </subcellularLocation>
</comment>
<dbReference type="Gene3D" id="3.30.1330.60">
    <property type="entry name" value="OmpA-like domain"/>
    <property type="match status" value="2"/>
</dbReference>
<feature type="domain" description="OmpA-like" evidence="13">
    <location>
        <begin position="233"/>
        <end position="351"/>
    </location>
</feature>
<dbReference type="Pfam" id="PF00691">
    <property type="entry name" value="OmpA"/>
    <property type="match status" value="2"/>
</dbReference>
<organism evidence="14 15">
    <name type="scientific">Geomonas anaerohicana</name>
    <dbReference type="NCBI Taxonomy" id="2798583"/>
    <lineage>
        <taxon>Bacteria</taxon>
        <taxon>Pseudomonadati</taxon>
        <taxon>Thermodesulfobacteriota</taxon>
        <taxon>Desulfuromonadia</taxon>
        <taxon>Geobacterales</taxon>
        <taxon>Geobacteraceae</taxon>
        <taxon>Geomonas</taxon>
    </lineage>
</organism>
<dbReference type="InterPro" id="IPR011250">
    <property type="entry name" value="OMP/PagP_B-barrel"/>
</dbReference>
<reference evidence="14 15" key="1">
    <citation type="submission" date="2020-12" db="EMBL/GenBank/DDBJ databases">
        <title>Geomonas sp. Red421, isolated from paddy soil.</title>
        <authorList>
            <person name="Xu Z."/>
            <person name="Zhang Z."/>
            <person name="Masuda Y."/>
            <person name="Itoh H."/>
            <person name="Senoo K."/>
        </authorList>
    </citation>
    <scope>NUCLEOTIDE SEQUENCE [LARGE SCALE GENOMIC DNA]</scope>
    <source>
        <strain evidence="14 15">Red421</strain>
    </source>
</reference>
<accession>A0ABS0YAQ3</accession>
<dbReference type="PRINTS" id="PR01021">
    <property type="entry name" value="OMPADOMAIN"/>
</dbReference>
<dbReference type="SUPFAM" id="SSF56925">
    <property type="entry name" value="OMPA-like"/>
    <property type="match status" value="1"/>
</dbReference>
<keyword evidence="6" id="KW-0406">Ion transport</keyword>
<evidence type="ECO:0000313" key="14">
    <source>
        <dbReference type="EMBL" id="MBJ6749393.1"/>
    </source>
</evidence>
<keyword evidence="3" id="KW-1134">Transmembrane beta strand</keyword>
<dbReference type="Pfam" id="PF13505">
    <property type="entry name" value="OMP_b-brl"/>
    <property type="match status" value="1"/>
</dbReference>
<keyword evidence="8 10" id="KW-0472">Membrane</keyword>
<dbReference type="Gene3D" id="2.40.160.20">
    <property type="match status" value="1"/>
</dbReference>
<gene>
    <name evidence="14" type="ORF">JFN91_04145</name>
</gene>
<dbReference type="PROSITE" id="PS51123">
    <property type="entry name" value="OMPA_2"/>
    <property type="match status" value="2"/>
</dbReference>
<sequence>MKKITGFICIMVMAVMALAATAHAGERAGAFSISPYAGGYIFDDSKLPQRNYRENRITGGLRLGYDWTDNFATELVGSYLRVEDQATDRENGMYSYHLDLIWNFMPRSAFVPYLALGGGGTTIRYHGANSNDGTANGGAGFKLFFHDDVAFRADARRIIDFQSNHVRENIARNWEYSVGLTFVMGGRTMKSAPAKAAAAEPGGTVAQTPPPAQPEAQPQPQPQPQPVAAEPSPGHYKYCVTLQGEFDIDKAIVRQELRDQIAQVGNFMKKYPTTTAVIEGHTDNVGSYNHNMDLSQRRAQAVVDVLAEQYGIERTRLAAKGYGFTRPIADNATNEGKQKNRRIEAIIDCAFDVQQVTPPQRLCMSLVVDFDPGKSEIKPQYRDEIAKVADYMKRYTTTTAVIEGHTDNTGDAAHNMKLSQQRAQNVVDYLVKNFGIERSRLSAKGFGATRPIAYNNTAEGRQQNRRINAIIDCVVNK</sequence>
<dbReference type="Proteomes" id="UP000614714">
    <property type="component" value="Unassembled WGS sequence"/>
</dbReference>
<evidence type="ECO:0000256" key="6">
    <source>
        <dbReference type="ARBA" id="ARBA00023065"/>
    </source>
</evidence>
<evidence type="ECO:0000256" key="9">
    <source>
        <dbReference type="ARBA" id="ARBA00023237"/>
    </source>
</evidence>
<dbReference type="NCBIfam" id="TIGR04565">
    <property type="entry name" value="OMP_myx_plus"/>
    <property type="match status" value="1"/>
</dbReference>
<dbReference type="InterPro" id="IPR030820">
    <property type="entry name" value="OMP_myx_plus_Proteobacteria"/>
</dbReference>
<evidence type="ECO:0000259" key="13">
    <source>
        <dbReference type="PROSITE" id="PS51123"/>
    </source>
</evidence>
<evidence type="ECO:0000256" key="4">
    <source>
        <dbReference type="ARBA" id="ARBA00022692"/>
    </source>
</evidence>
<evidence type="ECO:0000256" key="10">
    <source>
        <dbReference type="PROSITE-ProRule" id="PRU00473"/>
    </source>
</evidence>
<dbReference type="InterPro" id="IPR036737">
    <property type="entry name" value="OmpA-like_sf"/>
</dbReference>
<dbReference type="InterPro" id="IPR006665">
    <property type="entry name" value="OmpA-like"/>
</dbReference>
<evidence type="ECO:0000256" key="5">
    <source>
        <dbReference type="ARBA" id="ARBA00022729"/>
    </source>
</evidence>
<evidence type="ECO:0000256" key="11">
    <source>
        <dbReference type="SAM" id="MobiDB-lite"/>
    </source>
</evidence>
<keyword evidence="5 12" id="KW-0732">Signal</keyword>
<feature type="region of interest" description="Disordered" evidence="11">
    <location>
        <begin position="193"/>
        <end position="232"/>
    </location>
</feature>
<evidence type="ECO:0000256" key="7">
    <source>
        <dbReference type="ARBA" id="ARBA00023114"/>
    </source>
</evidence>
<evidence type="ECO:0000313" key="15">
    <source>
        <dbReference type="Proteomes" id="UP000614714"/>
    </source>
</evidence>
<evidence type="ECO:0000256" key="8">
    <source>
        <dbReference type="ARBA" id="ARBA00023136"/>
    </source>
</evidence>
<dbReference type="RefSeq" id="WP_199387944.1">
    <property type="nucleotide sequence ID" value="NZ_JAEMHL010000002.1"/>
</dbReference>
<keyword evidence="9" id="KW-0998">Cell outer membrane</keyword>
<proteinExistence type="predicted"/>
<feature type="domain" description="OmpA-like" evidence="13">
    <location>
        <begin position="357"/>
        <end position="475"/>
    </location>
</feature>
<dbReference type="CDD" id="cd07185">
    <property type="entry name" value="OmpA_C-like"/>
    <property type="match status" value="2"/>
</dbReference>
<dbReference type="InterPro" id="IPR027385">
    <property type="entry name" value="Beta-barrel_OMP"/>
</dbReference>
<name>A0ABS0YAQ3_9BACT</name>
<evidence type="ECO:0000256" key="2">
    <source>
        <dbReference type="ARBA" id="ARBA00022448"/>
    </source>
</evidence>
<dbReference type="EMBL" id="JAEMHL010000002">
    <property type="protein sequence ID" value="MBJ6749393.1"/>
    <property type="molecule type" value="Genomic_DNA"/>
</dbReference>
<keyword evidence="7" id="KW-0626">Porin</keyword>